<organism evidence="3 4">
    <name type="scientific">Alteromonas gilva</name>
    <dbReference type="NCBI Taxonomy" id="2987522"/>
    <lineage>
        <taxon>Bacteria</taxon>
        <taxon>Pseudomonadati</taxon>
        <taxon>Pseudomonadota</taxon>
        <taxon>Gammaproteobacteria</taxon>
        <taxon>Alteromonadales</taxon>
        <taxon>Alteromonadaceae</taxon>
        <taxon>Alteromonas/Salinimonas group</taxon>
        <taxon>Alteromonas</taxon>
    </lineage>
</organism>
<accession>A0ABT5L4N6</accession>
<dbReference type="InterPro" id="IPR036869">
    <property type="entry name" value="J_dom_sf"/>
</dbReference>
<dbReference type="SMART" id="SM00271">
    <property type="entry name" value="DnaJ"/>
    <property type="match status" value="1"/>
</dbReference>
<evidence type="ECO:0000313" key="3">
    <source>
        <dbReference type="EMBL" id="MDC8832006.1"/>
    </source>
</evidence>
<evidence type="ECO:0000313" key="4">
    <source>
        <dbReference type="Proteomes" id="UP001218788"/>
    </source>
</evidence>
<dbReference type="InterPro" id="IPR021059">
    <property type="entry name" value="DnaJ-related_N"/>
</dbReference>
<dbReference type="Pfam" id="PF12339">
    <property type="entry name" value="DNAJ_related"/>
    <property type="match status" value="1"/>
</dbReference>
<dbReference type="PROSITE" id="PS50076">
    <property type="entry name" value="DNAJ_2"/>
    <property type="match status" value="1"/>
</dbReference>
<dbReference type="InterPro" id="IPR001623">
    <property type="entry name" value="DnaJ_domain"/>
</dbReference>
<evidence type="ECO:0000259" key="2">
    <source>
        <dbReference type="PROSITE" id="PS50076"/>
    </source>
</evidence>
<feature type="domain" description="J" evidence="2">
    <location>
        <begin position="144"/>
        <end position="199"/>
    </location>
</feature>
<dbReference type="CDD" id="cd06257">
    <property type="entry name" value="DnaJ"/>
    <property type="match status" value="1"/>
</dbReference>
<evidence type="ECO:0000256" key="1">
    <source>
        <dbReference type="ARBA" id="ARBA00023186"/>
    </source>
</evidence>
<reference evidence="3 4" key="1">
    <citation type="submission" date="2022-10" db="EMBL/GenBank/DDBJ databases">
        <title>Alteromonas sp. chi3 Genome sequencing.</title>
        <authorList>
            <person name="Park S."/>
        </authorList>
    </citation>
    <scope>NUCLEOTIDE SEQUENCE [LARGE SCALE GENOMIC DNA]</scope>
    <source>
        <strain evidence="4">chi3</strain>
    </source>
</reference>
<dbReference type="Pfam" id="PF00226">
    <property type="entry name" value="DnaJ"/>
    <property type="match status" value="1"/>
</dbReference>
<dbReference type="Proteomes" id="UP001218788">
    <property type="component" value="Unassembled WGS sequence"/>
</dbReference>
<protein>
    <submittedName>
        <fullName evidence="3">DNA-J related domain-containing protein</fullName>
    </submittedName>
</protein>
<dbReference type="EMBL" id="JAQQXP010000002">
    <property type="protein sequence ID" value="MDC8832006.1"/>
    <property type="molecule type" value="Genomic_DNA"/>
</dbReference>
<dbReference type="RefSeq" id="WP_273641791.1">
    <property type="nucleotide sequence ID" value="NZ_JAQQXP010000002.1"/>
</dbReference>
<keyword evidence="4" id="KW-1185">Reference proteome</keyword>
<sequence length="199" mass="22739">MSYYRDPVLCEALHALRPQLMEGLSEYALIKLLQQPPWCVFENVDLADSLVMFRCHFVLFNALYTLSDAWREQGIGELHIHTLKIRLLPATHSQAGITESDSLKAYYLNWDNFTTTTSSDVDALLNDFWQRITTGNPAEGDVQEARQALGFDTQEQLSAPVIKKRYRQLLQRHHPDKGGSTEVTQKISHAYRVLCNTLS</sequence>
<comment type="caution">
    <text evidence="3">The sequence shown here is derived from an EMBL/GenBank/DDBJ whole genome shotgun (WGS) entry which is preliminary data.</text>
</comment>
<gene>
    <name evidence="3" type="ORF">OIK42_14705</name>
</gene>
<proteinExistence type="predicted"/>
<dbReference type="SUPFAM" id="SSF46565">
    <property type="entry name" value="Chaperone J-domain"/>
    <property type="match status" value="1"/>
</dbReference>
<dbReference type="Gene3D" id="1.10.287.110">
    <property type="entry name" value="DnaJ domain"/>
    <property type="match status" value="1"/>
</dbReference>
<name>A0ABT5L4N6_9ALTE</name>
<keyword evidence="1" id="KW-0143">Chaperone</keyword>